<dbReference type="AlphaFoldDB" id="A0A2H0XCT2"/>
<evidence type="ECO:0000313" key="2">
    <source>
        <dbReference type="Proteomes" id="UP000231252"/>
    </source>
</evidence>
<accession>A0A2H0XCT2</accession>
<dbReference type="Proteomes" id="UP000231252">
    <property type="component" value="Unassembled WGS sequence"/>
</dbReference>
<gene>
    <name evidence="1" type="ORF">COT50_00525</name>
</gene>
<feature type="non-terminal residue" evidence="1">
    <location>
        <position position="468"/>
    </location>
</feature>
<feature type="non-terminal residue" evidence="1">
    <location>
        <position position="1"/>
    </location>
</feature>
<reference evidence="2" key="1">
    <citation type="submission" date="2017-09" db="EMBL/GenBank/DDBJ databases">
        <title>Depth-based differentiation of microbial function through sediment-hosted aquifers and enrichment of novel symbionts in the deep terrestrial subsurface.</title>
        <authorList>
            <person name="Probst A.J."/>
            <person name="Ladd B."/>
            <person name="Jarett J.K."/>
            <person name="Geller-Mcgrath D.E."/>
            <person name="Sieber C.M.K."/>
            <person name="Emerson J.B."/>
            <person name="Anantharaman K."/>
            <person name="Thomas B.C."/>
            <person name="Malmstrom R."/>
            <person name="Stieglmeier M."/>
            <person name="Klingl A."/>
            <person name="Woyke T."/>
            <person name="Ryan C.M."/>
            <person name="Banfield J.F."/>
        </authorList>
    </citation>
    <scope>NUCLEOTIDE SEQUENCE [LARGE SCALE GENOMIC DNA]</scope>
</reference>
<proteinExistence type="predicted"/>
<evidence type="ECO:0000313" key="1">
    <source>
        <dbReference type="EMBL" id="PIS22702.1"/>
    </source>
</evidence>
<dbReference type="EMBL" id="PEYU01000011">
    <property type="protein sequence ID" value="PIS22702.1"/>
    <property type="molecule type" value="Genomic_DNA"/>
</dbReference>
<comment type="caution">
    <text evidence="1">The sequence shown here is derived from an EMBL/GenBank/DDBJ whole genome shotgun (WGS) entry which is preliminary data.</text>
</comment>
<protein>
    <submittedName>
        <fullName evidence="1">Uncharacterized protein</fullName>
    </submittedName>
</protein>
<name>A0A2H0XCT2_UNCKA</name>
<organism evidence="1 2">
    <name type="scientific">candidate division WWE3 bacterium CG08_land_8_20_14_0_20_41_10</name>
    <dbReference type="NCBI Taxonomy" id="1975085"/>
    <lineage>
        <taxon>Bacteria</taxon>
        <taxon>Katanobacteria</taxon>
    </lineage>
</organism>
<sequence length="468" mass="50845">ADMLGGVTPDGFPGPIYVSFGNETHMANEWADEKDPSSEYGRYFRDFVQAMSIKLNRSSYVLGHAAVNLSFPPGEIGEGWSSEEGPGDRAERFYSSVTGKGAGSFSGSRVLFSNPYELGSVPFPDDPGIPGTAYRAGTALNIPEHIDIDRHYNAQQGGSNSPNIWMEFGKRPGAPIGERQAFLEQAYATDKRDYKGLDPKFITPMLMSDIEKYIVVFKDESIGGGVAYIQCTDSSCGDEICAGGLASNNPPVPPLVVGDPGALDLPPICPSGNMSLKIKGTIKSSDDFAIQRNELTNETEFINRKNIPEDQWVNYTFTNNQPINGAIVAIYPSYAFSGSDAFGNTHEYSPGKLGGKLHSSTRVNFVRTKSDGNFEITATKTGTEVCDLGGWKQYLTVICPEKVNGTVKTIVKDLYAFPLNKTNGEVVLRDINVACDIDLTKNGRPKPPTSLEYVARDPNKFLACSDWG</sequence>